<dbReference type="EMBL" id="JAPEIS010000008">
    <property type="protein sequence ID" value="KAJ8063842.1"/>
    <property type="molecule type" value="Genomic_DNA"/>
</dbReference>
<proteinExistence type="predicted"/>
<feature type="compositionally biased region" description="Basic and acidic residues" evidence="1">
    <location>
        <begin position="298"/>
        <end position="314"/>
    </location>
</feature>
<evidence type="ECO:0000313" key="3">
    <source>
        <dbReference type="Proteomes" id="UP001152300"/>
    </source>
</evidence>
<evidence type="ECO:0000256" key="1">
    <source>
        <dbReference type="SAM" id="MobiDB-lite"/>
    </source>
</evidence>
<sequence length="447" mass="48875">MCLIRPFQYACCDRTYVEVSKLESSCPDKWPLEKCPEDLCLVYGSRLTVRTHLVQGTCWRCRAMGEGLEGEDYEARRPPIDNAFVVEGLENCNPEGRRRKAEHDGNCWFCGASSDGVRDCEECEGTGNARKRKNKSTEEAPAVPVKKKRRTSAAVAEGGITKPRRGRPPGGGKKKNLGTIKEEPQMNLYPFPMDSNNAFQQGGFHPDIAGSSYNDQAWESATHHGDTTSPSYGFYIDDNINNPYSAQSGNMPPFTANQALLHEYGGSMTDYTAHRQQFERSKIAQQDHLISSIEFDNDGSHGESRIDDGGEGVRSDTNLGTSEDQFACFAAGMDQSHDGVDLTPDLFSYEEGLTYPPSQDANNDFTPALHDTHAHSNPVAPVAQMTMDRFTPQPHYLPSPTLSEAHIAQHAPQNTYTATSASTLASALIASISAPASLSASRIATPP</sequence>
<dbReference type="Proteomes" id="UP001152300">
    <property type="component" value="Unassembled WGS sequence"/>
</dbReference>
<feature type="region of interest" description="Disordered" evidence="1">
    <location>
        <begin position="291"/>
        <end position="319"/>
    </location>
</feature>
<reference evidence="2" key="1">
    <citation type="submission" date="2022-11" db="EMBL/GenBank/DDBJ databases">
        <title>Genome Resource of Sclerotinia nivalis Strain SnTB1, a Plant Pathogen Isolated from American Ginseng.</title>
        <authorList>
            <person name="Fan S."/>
        </authorList>
    </citation>
    <scope>NUCLEOTIDE SEQUENCE</scope>
    <source>
        <strain evidence="2">SnTB1</strain>
    </source>
</reference>
<name>A0A9X0DJE5_9HELO</name>
<organism evidence="2 3">
    <name type="scientific">Sclerotinia nivalis</name>
    <dbReference type="NCBI Taxonomy" id="352851"/>
    <lineage>
        <taxon>Eukaryota</taxon>
        <taxon>Fungi</taxon>
        <taxon>Dikarya</taxon>
        <taxon>Ascomycota</taxon>
        <taxon>Pezizomycotina</taxon>
        <taxon>Leotiomycetes</taxon>
        <taxon>Helotiales</taxon>
        <taxon>Sclerotiniaceae</taxon>
        <taxon>Sclerotinia</taxon>
    </lineage>
</organism>
<protein>
    <submittedName>
        <fullName evidence="2">Uncharacterized protein</fullName>
    </submittedName>
</protein>
<evidence type="ECO:0000313" key="2">
    <source>
        <dbReference type="EMBL" id="KAJ8063842.1"/>
    </source>
</evidence>
<feature type="compositionally biased region" description="Basic residues" evidence="1">
    <location>
        <begin position="162"/>
        <end position="176"/>
    </location>
</feature>
<comment type="caution">
    <text evidence="2">The sequence shown here is derived from an EMBL/GenBank/DDBJ whole genome shotgun (WGS) entry which is preliminary data.</text>
</comment>
<accession>A0A9X0DJE5</accession>
<dbReference type="OrthoDB" id="3490325at2759"/>
<dbReference type="AlphaFoldDB" id="A0A9X0DJE5"/>
<gene>
    <name evidence="2" type="ORF">OCU04_007699</name>
</gene>
<feature type="region of interest" description="Disordered" evidence="1">
    <location>
        <begin position="124"/>
        <end position="178"/>
    </location>
</feature>
<keyword evidence="3" id="KW-1185">Reference proteome</keyword>